<sequence length="231" mass="24494">MVAPTGSGKTLSAFLFAIDRIFREKAPETPDADPPRRGKKTATKTPATNTRVLYISPLKALGVDVERNLRSPLVGIGQSARRLGIQVPGVTVGVRSGDTSSSDRRKLVTDPPDILITTPESLYLMLTSQAAETLRGVHTVIIDEVHAVAATKRGAHLAVSLERLDALLEKPAQRIGLSATVRPIDEVARFLGGAQPVDIVAPKATKAFDLSVVVPIEDMLNPPPPPGSPAP</sequence>
<accession>A0A147EZZ1</accession>
<evidence type="ECO:0000256" key="1">
    <source>
        <dbReference type="SAM" id="MobiDB-lite"/>
    </source>
</evidence>
<dbReference type="PANTHER" id="PTHR47962">
    <property type="entry name" value="ATP-DEPENDENT HELICASE LHR-RELATED-RELATED"/>
    <property type="match status" value="1"/>
</dbReference>
<dbReference type="Proteomes" id="UP000075025">
    <property type="component" value="Unassembled WGS sequence"/>
</dbReference>
<dbReference type="GO" id="GO:0016887">
    <property type="term" value="F:ATP hydrolysis activity"/>
    <property type="evidence" value="ECO:0007669"/>
    <property type="project" value="TreeGrafter"/>
</dbReference>
<evidence type="ECO:0000313" key="4">
    <source>
        <dbReference type="Proteomes" id="UP000075025"/>
    </source>
</evidence>
<dbReference type="SUPFAM" id="SSF52540">
    <property type="entry name" value="P-loop containing nucleoside triphosphate hydrolases"/>
    <property type="match status" value="1"/>
</dbReference>
<organism evidence="3 4">
    <name type="scientific">Microbacterium testaceum</name>
    <name type="common">Aureobacterium testaceum</name>
    <name type="synonym">Brevibacterium testaceum</name>
    <dbReference type="NCBI Taxonomy" id="2033"/>
    <lineage>
        <taxon>Bacteria</taxon>
        <taxon>Bacillati</taxon>
        <taxon>Actinomycetota</taxon>
        <taxon>Actinomycetes</taxon>
        <taxon>Micrococcales</taxon>
        <taxon>Microbacteriaceae</taxon>
        <taxon>Microbacterium</taxon>
    </lineage>
</organism>
<dbReference type="PANTHER" id="PTHR47962:SF5">
    <property type="entry name" value="ATP-DEPENDENT HELICASE LHR-RELATED"/>
    <property type="match status" value="1"/>
</dbReference>
<feature type="domain" description="Helicase ATP-binding" evidence="2">
    <location>
        <begin position="1"/>
        <end position="199"/>
    </location>
</feature>
<dbReference type="GO" id="GO:0005524">
    <property type="term" value="F:ATP binding"/>
    <property type="evidence" value="ECO:0007669"/>
    <property type="project" value="InterPro"/>
</dbReference>
<name>A0A147EZZ1_MICTE</name>
<dbReference type="InterPro" id="IPR027417">
    <property type="entry name" value="P-loop_NTPase"/>
</dbReference>
<dbReference type="PROSITE" id="PS51192">
    <property type="entry name" value="HELICASE_ATP_BIND_1"/>
    <property type="match status" value="1"/>
</dbReference>
<dbReference type="GO" id="GO:0003677">
    <property type="term" value="F:DNA binding"/>
    <property type="evidence" value="ECO:0007669"/>
    <property type="project" value="TreeGrafter"/>
</dbReference>
<dbReference type="Gene3D" id="3.40.50.300">
    <property type="entry name" value="P-loop containing nucleotide triphosphate hydrolases"/>
    <property type="match status" value="1"/>
</dbReference>
<dbReference type="SMART" id="SM00487">
    <property type="entry name" value="DEXDc"/>
    <property type="match status" value="1"/>
</dbReference>
<proteinExistence type="predicted"/>
<dbReference type="InterPro" id="IPR011545">
    <property type="entry name" value="DEAD/DEAH_box_helicase_dom"/>
</dbReference>
<evidence type="ECO:0000313" key="3">
    <source>
        <dbReference type="EMBL" id="KTR96024.1"/>
    </source>
</evidence>
<comment type="caution">
    <text evidence="3">The sequence shown here is derived from an EMBL/GenBank/DDBJ whole genome shotgun (WGS) entry which is preliminary data.</text>
</comment>
<gene>
    <name evidence="3" type="ORF">NS220_03520</name>
</gene>
<evidence type="ECO:0000259" key="2">
    <source>
        <dbReference type="PROSITE" id="PS51192"/>
    </source>
</evidence>
<feature type="region of interest" description="Disordered" evidence="1">
    <location>
        <begin position="25"/>
        <end position="47"/>
    </location>
</feature>
<dbReference type="Pfam" id="PF00270">
    <property type="entry name" value="DEAD"/>
    <property type="match status" value="1"/>
</dbReference>
<dbReference type="EMBL" id="LDRT01000019">
    <property type="protein sequence ID" value="KTR96024.1"/>
    <property type="molecule type" value="Genomic_DNA"/>
</dbReference>
<feature type="compositionally biased region" description="Basic and acidic residues" evidence="1">
    <location>
        <begin position="25"/>
        <end position="36"/>
    </location>
</feature>
<dbReference type="InterPro" id="IPR014001">
    <property type="entry name" value="Helicase_ATP-bd"/>
</dbReference>
<protein>
    <recommendedName>
        <fullName evidence="2">Helicase ATP-binding domain-containing protein</fullName>
    </recommendedName>
</protein>
<feature type="non-terminal residue" evidence="3">
    <location>
        <position position="231"/>
    </location>
</feature>
<dbReference type="AlphaFoldDB" id="A0A147EZZ1"/>
<dbReference type="InterPro" id="IPR052511">
    <property type="entry name" value="ATP-dep_Helicase"/>
</dbReference>
<reference evidence="3 4" key="1">
    <citation type="journal article" date="2016" name="Front. Microbiol.">
        <title>Genomic Resource of Rice Seed Associated Bacteria.</title>
        <authorList>
            <person name="Midha S."/>
            <person name="Bansal K."/>
            <person name="Sharma S."/>
            <person name="Kumar N."/>
            <person name="Patil P.P."/>
            <person name="Chaudhry V."/>
            <person name="Patil P.B."/>
        </authorList>
    </citation>
    <scope>NUCLEOTIDE SEQUENCE [LARGE SCALE GENOMIC DNA]</scope>
    <source>
        <strain evidence="3 4">NS220</strain>
    </source>
</reference>